<evidence type="ECO:0000313" key="4">
    <source>
        <dbReference type="Proteomes" id="UP000479000"/>
    </source>
</evidence>
<dbReference type="AlphaFoldDB" id="A0A6H5GID6"/>
<feature type="compositionally biased region" description="Basic and acidic residues" evidence="1">
    <location>
        <begin position="45"/>
        <end position="56"/>
    </location>
</feature>
<proteinExistence type="predicted"/>
<reference evidence="3 4" key="1">
    <citation type="submission" date="2020-02" db="EMBL/GenBank/DDBJ databases">
        <authorList>
            <person name="Ferguson B K."/>
        </authorList>
    </citation>
    <scope>NUCLEOTIDE SEQUENCE [LARGE SCALE GENOMIC DNA]</scope>
</reference>
<dbReference type="EMBL" id="CADCXU010013519">
    <property type="protein sequence ID" value="CAB0003510.1"/>
    <property type="molecule type" value="Genomic_DNA"/>
</dbReference>
<name>A0A6H5GID6_9HEMI</name>
<keyword evidence="4" id="KW-1185">Reference proteome</keyword>
<protein>
    <recommendedName>
        <fullName evidence="2">MADF domain-containing protein</fullName>
    </recommendedName>
</protein>
<feature type="region of interest" description="Disordered" evidence="1">
    <location>
        <begin position="45"/>
        <end position="88"/>
    </location>
</feature>
<dbReference type="PROSITE" id="PS51029">
    <property type="entry name" value="MADF"/>
    <property type="match status" value="1"/>
</dbReference>
<dbReference type="InterPro" id="IPR006578">
    <property type="entry name" value="MADF-dom"/>
</dbReference>
<evidence type="ECO:0000259" key="2">
    <source>
        <dbReference type="PROSITE" id="PS51029"/>
    </source>
</evidence>
<dbReference type="Proteomes" id="UP000479000">
    <property type="component" value="Unassembled WGS sequence"/>
</dbReference>
<organism evidence="3 4">
    <name type="scientific">Nesidiocoris tenuis</name>
    <dbReference type="NCBI Taxonomy" id="355587"/>
    <lineage>
        <taxon>Eukaryota</taxon>
        <taxon>Metazoa</taxon>
        <taxon>Ecdysozoa</taxon>
        <taxon>Arthropoda</taxon>
        <taxon>Hexapoda</taxon>
        <taxon>Insecta</taxon>
        <taxon>Pterygota</taxon>
        <taxon>Neoptera</taxon>
        <taxon>Paraneoptera</taxon>
        <taxon>Hemiptera</taxon>
        <taxon>Heteroptera</taxon>
        <taxon>Panheteroptera</taxon>
        <taxon>Cimicomorpha</taxon>
        <taxon>Miridae</taxon>
        <taxon>Dicyphina</taxon>
        <taxon>Nesidiocoris</taxon>
    </lineage>
</organism>
<dbReference type="Pfam" id="PF10545">
    <property type="entry name" value="MADF_DNA_bdg"/>
    <property type="match status" value="1"/>
</dbReference>
<evidence type="ECO:0000313" key="3">
    <source>
        <dbReference type="EMBL" id="CAB0003510.1"/>
    </source>
</evidence>
<feature type="non-terminal residue" evidence="3">
    <location>
        <position position="1"/>
    </location>
</feature>
<accession>A0A6H5GID6</accession>
<gene>
    <name evidence="3" type="ORF">NTEN_LOCUS9033</name>
</gene>
<feature type="domain" description="MADF" evidence="2">
    <location>
        <begin position="9"/>
        <end position="96"/>
    </location>
</feature>
<sequence>SWTVNEEIEIIYAVQARPALWNVASREYEQAPLKALMWAEVDKAVGKSADPPEQRAGRISRQKTPRPRFQNPQQSRHPYRLGSSSSAAQLAGSHGQFRATWDGGGGKCITWVPTNGNLCKETSNTTTDRLTHRKTRSQIRRENITLISRRPSTNSTAAHNPGTLFRYVRLNRCLRD</sequence>
<evidence type="ECO:0000256" key="1">
    <source>
        <dbReference type="SAM" id="MobiDB-lite"/>
    </source>
</evidence>